<protein>
    <submittedName>
        <fullName evidence="2">Uncharacterized protein</fullName>
    </submittedName>
</protein>
<dbReference type="OrthoDB" id="6287017at2"/>
<dbReference type="AlphaFoldDB" id="A9GM79"/>
<dbReference type="HOGENOM" id="CLU_828747_0_0_7"/>
<proteinExistence type="predicted"/>
<dbReference type="GO" id="GO:0003824">
    <property type="term" value="F:catalytic activity"/>
    <property type="evidence" value="ECO:0007669"/>
    <property type="project" value="InterPro"/>
</dbReference>
<sequence>MKDMSQLMRFRTAYLRAIAGAWSDPELLEQLTTSPYASEAGTGNTITVLREYGFDWERSPWNNVCQIQIVSGTRLEWTGDEWIWPRPAPSSPRNTPPTALPPIDSLTLWLPLSAPSSTGSTTSGDHPIQARALTEFYMQHANLFSDDWGNWCIKPADEAVAPLQVDPGDATSFYGEVCISSPTISGKLMPDDADFTAFKVALLGAMAKAWTNPSFKEMLQTNATQALQTIRRYRMPWKMGLYIQEDKGAKWDGASNWKAPAGGRGNGAGNSDTTSDEGLGAGSKNPKNMNGPWESSRRHMLTLCLPQPPDNSSDEPLALAAYNAAGAQYPFSCCS</sequence>
<evidence type="ECO:0000313" key="3">
    <source>
        <dbReference type="Proteomes" id="UP000002139"/>
    </source>
</evidence>
<dbReference type="EMBL" id="AM746676">
    <property type="protein sequence ID" value="CAN90382.1"/>
    <property type="molecule type" value="Genomic_DNA"/>
</dbReference>
<dbReference type="InterPro" id="IPR036648">
    <property type="entry name" value="CN_Hdrase_a/SCN_Hdrase_g_sf"/>
</dbReference>
<evidence type="ECO:0000256" key="1">
    <source>
        <dbReference type="SAM" id="MobiDB-lite"/>
    </source>
</evidence>
<accession>A9GM79</accession>
<reference evidence="2 3" key="1">
    <citation type="journal article" date="2007" name="Nat. Biotechnol.">
        <title>Complete genome sequence of the myxobacterium Sorangium cellulosum.</title>
        <authorList>
            <person name="Schneiker S."/>
            <person name="Perlova O."/>
            <person name="Kaiser O."/>
            <person name="Gerth K."/>
            <person name="Alici A."/>
            <person name="Altmeyer M.O."/>
            <person name="Bartels D."/>
            <person name="Bekel T."/>
            <person name="Beyer S."/>
            <person name="Bode E."/>
            <person name="Bode H.B."/>
            <person name="Bolten C.J."/>
            <person name="Choudhuri J.V."/>
            <person name="Doss S."/>
            <person name="Elnakady Y.A."/>
            <person name="Frank B."/>
            <person name="Gaigalat L."/>
            <person name="Goesmann A."/>
            <person name="Groeger C."/>
            <person name="Gross F."/>
            <person name="Jelsbak L."/>
            <person name="Jelsbak L."/>
            <person name="Kalinowski J."/>
            <person name="Kegler C."/>
            <person name="Knauber T."/>
            <person name="Konietzny S."/>
            <person name="Kopp M."/>
            <person name="Krause L."/>
            <person name="Krug D."/>
            <person name="Linke B."/>
            <person name="Mahmud T."/>
            <person name="Martinez-Arias R."/>
            <person name="McHardy A.C."/>
            <person name="Merai M."/>
            <person name="Meyer F."/>
            <person name="Mormann S."/>
            <person name="Munoz-Dorado J."/>
            <person name="Perez J."/>
            <person name="Pradella S."/>
            <person name="Rachid S."/>
            <person name="Raddatz G."/>
            <person name="Rosenau F."/>
            <person name="Rueckert C."/>
            <person name="Sasse F."/>
            <person name="Scharfe M."/>
            <person name="Schuster S.C."/>
            <person name="Suen G."/>
            <person name="Treuner-Lange A."/>
            <person name="Velicer G.J."/>
            <person name="Vorholter F.-J."/>
            <person name="Weissman K.J."/>
            <person name="Welch R.D."/>
            <person name="Wenzel S.C."/>
            <person name="Whitworth D.E."/>
            <person name="Wilhelm S."/>
            <person name="Wittmann C."/>
            <person name="Bloecker H."/>
            <person name="Puehler A."/>
            <person name="Mueller R."/>
        </authorList>
    </citation>
    <scope>NUCLEOTIDE SEQUENCE [LARGE SCALE GENOMIC DNA]</scope>
    <source>
        <strain evidence="3">So ce56</strain>
    </source>
</reference>
<dbReference type="GO" id="GO:0046914">
    <property type="term" value="F:transition metal ion binding"/>
    <property type="evidence" value="ECO:0007669"/>
    <property type="project" value="InterPro"/>
</dbReference>
<organism evidence="2 3">
    <name type="scientific">Sorangium cellulosum (strain So ce56)</name>
    <name type="common">Polyangium cellulosum (strain So ce56)</name>
    <dbReference type="NCBI Taxonomy" id="448385"/>
    <lineage>
        <taxon>Bacteria</taxon>
        <taxon>Pseudomonadati</taxon>
        <taxon>Myxococcota</taxon>
        <taxon>Polyangia</taxon>
        <taxon>Polyangiales</taxon>
        <taxon>Polyangiaceae</taxon>
        <taxon>Sorangium</taxon>
    </lineage>
</organism>
<dbReference type="Proteomes" id="UP000002139">
    <property type="component" value="Chromosome"/>
</dbReference>
<dbReference type="RefSeq" id="WP_012232860.1">
    <property type="nucleotide sequence ID" value="NC_010162.1"/>
</dbReference>
<dbReference type="STRING" id="448385.sce0225"/>
<dbReference type="SUPFAM" id="SSF56209">
    <property type="entry name" value="Nitrile hydratase alpha chain"/>
    <property type="match status" value="1"/>
</dbReference>
<gene>
    <name evidence="2" type="ordered locus">sce0225</name>
</gene>
<feature type="region of interest" description="Disordered" evidence="1">
    <location>
        <begin position="254"/>
        <end position="294"/>
    </location>
</feature>
<name>A9GM79_SORC5</name>
<evidence type="ECO:0000313" key="2">
    <source>
        <dbReference type="EMBL" id="CAN90382.1"/>
    </source>
</evidence>
<keyword evidence="3" id="KW-1185">Reference proteome</keyword>
<dbReference type="KEGG" id="scl:sce0225"/>